<organism evidence="1 2">
    <name type="scientific">Blautia ammoniilytica</name>
    <dbReference type="NCBI Taxonomy" id="2981782"/>
    <lineage>
        <taxon>Bacteria</taxon>
        <taxon>Bacillati</taxon>
        <taxon>Bacillota</taxon>
        <taxon>Clostridia</taxon>
        <taxon>Lachnospirales</taxon>
        <taxon>Lachnospiraceae</taxon>
        <taxon>Blautia</taxon>
    </lineage>
</organism>
<gene>
    <name evidence="1" type="ORF">OCV61_16950</name>
</gene>
<dbReference type="InterPro" id="IPR043743">
    <property type="entry name" value="DUF5688"/>
</dbReference>
<proteinExistence type="predicted"/>
<sequence>MNKNYEEFIGELRLFLLNETGYTEDKIYFRKKGEKMAENGDRLFLVCAEEDGMKEICGVHVQELFEDYERGKELNELGTMILTELKKVNHAEFFDKTKNLTDYEMIKKDLFIRLLNLNRNKDELVHAVYRCIGDIAVVLYMRISESADGITSMKIRKEYLEEWGISREKILEEALTNTMKMTPPRIYCWEKLIFDPEYDGEDFMGKENSDVEISRKSLGICLSTTKRTNGAAAIFMPGVAKRMAELLGQDLYLAFTSVHEVMVHDARQVYPEELEDVVSETVKETTPEEDFLSIRIYRYCRSTDSIICVSEDED</sequence>
<comment type="caution">
    <text evidence="1">The sequence shown here is derived from an EMBL/GenBank/DDBJ whole genome shotgun (WGS) entry which is preliminary data.</text>
</comment>
<evidence type="ECO:0000313" key="2">
    <source>
        <dbReference type="Proteomes" id="UP001652409"/>
    </source>
</evidence>
<evidence type="ECO:0000313" key="1">
    <source>
        <dbReference type="EMBL" id="MCU6767059.1"/>
    </source>
</evidence>
<keyword evidence="2" id="KW-1185">Reference proteome</keyword>
<dbReference type="RefSeq" id="WP_158422787.1">
    <property type="nucleotide sequence ID" value="NZ_JAOQJL010000050.1"/>
</dbReference>
<dbReference type="Pfam" id="PF18941">
    <property type="entry name" value="DUF5688"/>
    <property type="match status" value="1"/>
</dbReference>
<accession>A0ABT2TXU7</accession>
<dbReference type="EMBL" id="JAOQJL010000050">
    <property type="protein sequence ID" value="MCU6767059.1"/>
    <property type="molecule type" value="Genomic_DNA"/>
</dbReference>
<dbReference type="Proteomes" id="UP001652409">
    <property type="component" value="Unassembled WGS sequence"/>
</dbReference>
<name>A0ABT2TXU7_9FIRM</name>
<protein>
    <submittedName>
        <fullName evidence="1">DUF5688 family protein</fullName>
    </submittedName>
</protein>
<reference evidence="1 2" key="1">
    <citation type="journal article" date="2021" name="ISME Commun">
        <title>Automated analysis of genomic sequences facilitates high-throughput and comprehensive description of bacteria.</title>
        <authorList>
            <person name="Hitch T.C.A."/>
        </authorList>
    </citation>
    <scope>NUCLEOTIDE SEQUENCE [LARGE SCALE GENOMIC DNA]</scope>
    <source>
        <strain evidence="1 2">Sanger_23</strain>
    </source>
</reference>